<keyword evidence="4" id="KW-0547">Nucleotide-binding</keyword>
<dbReference type="Gene3D" id="3.40.50.620">
    <property type="entry name" value="HUPs"/>
    <property type="match status" value="1"/>
</dbReference>
<evidence type="ECO:0000256" key="4">
    <source>
        <dbReference type="ARBA" id="ARBA00022741"/>
    </source>
</evidence>
<proteinExistence type="predicted"/>
<protein>
    <recommendedName>
        <fullName evidence="1">D-glycero-beta-D-manno-heptose 1-phosphate adenylyltransferase</fullName>
        <ecNumber evidence="1">2.7.7.70</ecNumber>
    </recommendedName>
</protein>
<keyword evidence="3 9" id="KW-0548">Nucleotidyltransferase</keyword>
<reference evidence="9 10" key="1">
    <citation type="submission" date="2021-03" db="EMBL/GenBank/DDBJ databases">
        <authorList>
            <person name="Peeters C."/>
        </authorList>
    </citation>
    <scope>NUCLEOTIDE SEQUENCE [LARGE SCALE GENOMIC DNA]</scope>
    <source>
        <strain evidence="9 10">LMG 26411</strain>
    </source>
</reference>
<evidence type="ECO:0000313" key="10">
    <source>
        <dbReference type="Proteomes" id="UP000672657"/>
    </source>
</evidence>
<dbReference type="Proteomes" id="UP000672657">
    <property type="component" value="Unassembled WGS sequence"/>
</dbReference>
<dbReference type="InterPro" id="IPR004821">
    <property type="entry name" value="Cyt_trans-like"/>
</dbReference>
<evidence type="ECO:0000256" key="3">
    <source>
        <dbReference type="ARBA" id="ARBA00022695"/>
    </source>
</evidence>
<dbReference type="EMBL" id="CAJPVI010000021">
    <property type="protein sequence ID" value="CAG2149576.1"/>
    <property type="molecule type" value="Genomic_DNA"/>
</dbReference>
<evidence type="ECO:0000313" key="9">
    <source>
        <dbReference type="EMBL" id="CAG2149576.1"/>
    </source>
</evidence>
<feature type="domain" description="Cytidyltransferase-like" evidence="8">
    <location>
        <begin position="39"/>
        <end position="147"/>
    </location>
</feature>
<dbReference type="SUPFAM" id="SSF52374">
    <property type="entry name" value="Nucleotidylyl transferase"/>
    <property type="match status" value="1"/>
</dbReference>
<dbReference type="PANTHER" id="PTHR43793">
    <property type="entry name" value="FAD SYNTHASE"/>
    <property type="match status" value="1"/>
</dbReference>
<evidence type="ECO:0000256" key="6">
    <source>
        <dbReference type="ARBA" id="ARBA00023277"/>
    </source>
</evidence>
<keyword evidence="10" id="KW-1185">Reference proteome</keyword>
<dbReference type="EC" id="2.7.7.70" evidence="1"/>
<organism evidence="9 10">
    <name type="scientific">Cupriavidus numazuensis</name>
    <dbReference type="NCBI Taxonomy" id="221992"/>
    <lineage>
        <taxon>Bacteria</taxon>
        <taxon>Pseudomonadati</taxon>
        <taxon>Pseudomonadota</taxon>
        <taxon>Betaproteobacteria</taxon>
        <taxon>Burkholderiales</taxon>
        <taxon>Burkholderiaceae</taxon>
        <taxon>Cupriavidus</taxon>
    </lineage>
</organism>
<accession>A0ABM8TJ24</accession>
<dbReference type="PANTHER" id="PTHR43793:SF2">
    <property type="entry name" value="BIFUNCTIONAL PROTEIN HLDE"/>
    <property type="match status" value="1"/>
</dbReference>
<dbReference type="InterPro" id="IPR050385">
    <property type="entry name" value="Archaeal_FAD_synthase"/>
</dbReference>
<evidence type="ECO:0000259" key="8">
    <source>
        <dbReference type="Pfam" id="PF01467"/>
    </source>
</evidence>
<sequence length="171" mass="18813">MKNLAPDMSVPAFETKLTPPDDVTTLAARIATLPRPLVFTNGVFDILHRGHATYLAQARELGASLVVGVNSDASVRMLGKGDDRPLNHESDRMALLAALASVDLVAMFREQTPVELIRQVRPDIYVKGGDYDIDTLEETRLVRSWGGKAIAIPFLHDRSTTKLLTKVRQHG</sequence>
<comment type="catalytic activity">
    <reaction evidence="7">
        <text>D-glycero-beta-D-manno-heptose 1-phosphate + ATP + H(+) = ADP-D-glycero-beta-D-manno-heptose + diphosphate</text>
        <dbReference type="Rhea" id="RHEA:27465"/>
        <dbReference type="ChEBI" id="CHEBI:15378"/>
        <dbReference type="ChEBI" id="CHEBI:30616"/>
        <dbReference type="ChEBI" id="CHEBI:33019"/>
        <dbReference type="ChEBI" id="CHEBI:59967"/>
        <dbReference type="ChEBI" id="CHEBI:61593"/>
        <dbReference type="EC" id="2.7.7.70"/>
    </reaction>
</comment>
<keyword evidence="2 9" id="KW-0808">Transferase</keyword>
<dbReference type="GO" id="GO:0016779">
    <property type="term" value="F:nucleotidyltransferase activity"/>
    <property type="evidence" value="ECO:0007669"/>
    <property type="project" value="UniProtKB-KW"/>
</dbReference>
<evidence type="ECO:0000256" key="7">
    <source>
        <dbReference type="ARBA" id="ARBA00047428"/>
    </source>
</evidence>
<evidence type="ECO:0000256" key="2">
    <source>
        <dbReference type="ARBA" id="ARBA00022679"/>
    </source>
</evidence>
<name>A0ABM8TJ24_9BURK</name>
<dbReference type="InterPro" id="IPR014729">
    <property type="entry name" value="Rossmann-like_a/b/a_fold"/>
</dbReference>
<gene>
    <name evidence="9" type="ORF">LMG26411_03575</name>
</gene>
<keyword evidence="6" id="KW-0119">Carbohydrate metabolism</keyword>
<dbReference type="NCBIfam" id="TIGR02199">
    <property type="entry name" value="rfaE_dom_II"/>
    <property type="match status" value="1"/>
</dbReference>
<evidence type="ECO:0000256" key="1">
    <source>
        <dbReference type="ARBA" id="ARBA00012519"/>
    </source>
</evidence>
<dbReference type="NCBIfam" id="TIGR00125">
    <property type="entry name" value="cyt_tran_rel"/>
    <property type="match status" value="1"/>
</dbReference>
<comment type="caution">
    <text evidence="9">The sequence shown here is derived from an EMBL/GenBank/DDBJ whole genome shotgun (WGS) entry which is preliminary data.</text>
</comment>
<evidence type="ECO:0000256" key="5">
    <source>
        <dbReference type="ARBA" id="ARBA00022840"/>
    </source>
</evidence>
<dbReference type="InterPro" id="IPR011914">
    <property type="entry name" value="RfaE_dom_II"/>
</dbReference>
<dbReference type="Pfam" id="PF01467">
    <property type="entry name" value="CTP_transf_like"/>
    <property type="match status" value="1"/>
</dbReference>
<keyword evidence="5" id="KW-0067">ATP-binding</keyword>